<evidence type="ECO:0000256" key="5">
    <source>
        <dbReference type="HAMAP-Rule" id="MF_01984"/>
    </source>
</evidence>
<accession>A0A4R9FKZ2</accession>
<feature type="binding site" evidence="5">
    <location>
        <begin position="106"/>
        <end position="109"/>
    </location>
    <ligand>
        <name>FMN</name>
        <dbReference type="ChEBI" id="CHEBI:58210"/>
    </ligand>
</feature>
<protein>
    <recommendedName>
        <fullName evidence="5">Flavin prenyltransferase UbiX</fullName>
        <ecNumber evidence="5">2.5.1.129</ecNumber>
    </recommendedName>
</protein>
<dbReference type="InterPro" id="IPR036551">
    <property type="entry name" value="Flavin_trans-like"/>
</dbReference>
<dbReference type="InterPro" id="IPR003382">
    <property type="entry name" value="Flavoprotein"/>
</dbReference>
<dbReference type="OrthoDB" id="9781577at2"/>
<evidence type="ECO:0000256" key="3">
    <source>
        <dbReference type="ARBA" id="ARBA00022643"/>
    </source>
</evidence>
<dbReference type="SUPFAM" id="SSF52507">
    <property type="entry name" value="Homo-oligomeric flavin-containing Cys decarboxylases, HFCD"/>
    <property type="match status" value="1"/>
</dbReference>
<dbReference type="Pfam" id="PF02441">
    <property type="entry name" value="Flavoprotein"/>
    <property type="match status" value="1"/>
</dbReference>
<evidence type="ECO:0000259" key="6">
    <source>
        <dbReference type="Pfam" id="PF02441"/>
    </source>
</evidence>
<dbReference type="Proteomes" id="UP000297453">
    <property type="component" value="Unassembled WGS sequence"/>
</dbReference>
<dbReference type="AlphaFoldDB" id="A0A4R9FKZ2"/>
<feature type="domain" description="Flavoprotein" evidence="6">
    <location>
        <begin position="8"/>
        <end position="189"/>
    </location>
</feature>
<keyword evidence="4 5" id="KW-0808">Transferase</keyword>
<proteinExistence type="inferred from homology"/>
<dbReference type="HAMAP" id="MF_01984">
    <property type="entry name" value="ubiX_pad"/>
    <property type="match status" value="1"/>
</dbReference>
<comment type="caution">
    <text evidence="5">Lacks conserved residue(s) required for the propagation of feature annotation.</text>
</comment>
<sequence>MSSADRIRLVLAMAGASGSIYAARFLKALMEIPGETWFVASPASIRVFKEEFSTNVETAAQILDFIQEKWKPKKIHTFHFRKFEDIGCDIASGSNIWDGMVVVPCSMKTIAAIRTGITENLIERAADVTLKERRRLILVPRETPYNRIHLENMLSLHDAGAVIAPASPGFYQMPNSLEDLGDFMATRIFRLLGREIDLYPRWLSDKESD</sequence>
<keyword evidence="8" id="KW-1185">Reference proteome</keyword>
<keyword evidence="2 5" id="KW-0285">Flavoprotein</keyword>
<organism evidence="7 8">
    <name type="scientific">Leptospira semungkisensis</name>
    <dbReference type="NCBI Taxonomy" id="2484985"/>
    <lineage>
        <taxon>Bacteria</taxon>
        <taxon>Pseudomonadati</taxon>
        <taxon>Spirochaetota</taxon>
        <taxon>Spirochaetia</taxon>
        <taxon>Leptospirales</taxon>
        <taxon>Leptospiraceae</taxon>
        <taxon>Leptospira</taxon>
    </lineage>
</organism>
<keyword evidence="1 5" id="KW-0637">Prenyltransferase</keyword>
<comment type="catalytic activity">
    <reaction evidence="5">
        <text>dimethylallyl phosphate + FMNH2 = prenylated FMNH2 + phosphate</text>
        <dbReference type="Rhea" id="RHEA:37743"/>
        <dbReference type="ChEBI" id="CHEBI:43474"/>
        <dbReference type="ChEBI" id="CHEBI:57618"/>
        <dbReference type="ChEBI" id="CHEBI:87467"/>
        <dbReference type="ChEBI" id="CHEBI:88052"/>
        <dbReference type="EC" id="2.5.1.129"/>
    </reaction>
</comment>
<evidence type="ECO:0000256" key="1">
    <source>
        <dbReference type="ARBA" id="ARBA00022602"/>
    </source>
</evidence>
<feature type="binding site" evidence="5">
    <location>
        <position position="141"/>
    </location>
    <ligand>
        <name>FMN</name>
        <dbReference type="ChEBI" id="CHEBI:58210"/>
    </ligand>
</feature>
<dbReference type="GO" id="GO:0016831">
    <property type="term" value="F:carboxy-lyase activity"/>
    <property type="evidence" value="ECO:0007669"/>
    <property type="project" value="TreeGrafter"/>
</dbReference>
<dbReference type="Gene3D" id="3.40.50.1950">
    <property type="entry name" value="Flavin prenyltransferase-like"/>
    <property type="match status" value="1"/>
</dbReference>
<name>A0A4R9FKZ2_9LEPT</name>
<evidence type="ECO:0000313" key="8">
    <source>
        <dbReference type="Proteomes" id="UP000297453"/>
    </source>
</evidence>
<dbReference type="GO" id="GO:0106141">
    <property type="term" value="F:flavin prenyltransferase activity"/>
    <property type="evidence" value="ECO:0007669"/>
    <property type="project" value="UniProtKB-EC"/>
</dbReference>
<evidence type="ECO:0000256" key="4">
    <source>
        <dbReference type="ARBA" id="ARBA00022679"/>
    </source>
</evidence>
<feature type="binding site" evidence="5">
    <location>
        <begin position="15"/>
        <end position="17"/>
    </location>
    <ligand>
        <name>FMN</name>
        <dbReference type="ChEBI" id="CHEBI:58210"/>
    </ligand>
</feature>
<keyword evidence="3 5" id="KW-0288">FMN</keyword>
<comment type="similarity">
    <text evidence="5">Belongs to the UbiX/PAD1 family.</text>
</comment>
<evidence type="ECO:0000313" key="7">
    <source>
        <dbReference type="EMBL" id="TGJ99070.1"/>
    </source>
</evidence>
<dbReference type="NCBIfam" id="TIGR00421">
    <property type="entry name" value="ubiX_pad"/>
    <property type="match status" value="1"/>
</dbReference>
<dbReference type="EC" id="2.5.1.129" evidence="5"/>
<evidence type="ECO:0000256" key="2">
    <source>
        <dbReference type="ARBA" id="ARBA00022630"/>
    </source>
</evidence>
<dbReference type="EMBL" id="RQEP01000019">
    <property type="protein sequence ID" value="TGJ99070.1"/>
    <property type="molecule type" value="Genomic_DNA"/>
</dbReference>
<comment type="caution">
    <text evidence="7">The sequence shown here is derived from an EMBL/GenBank/DDBJ whole genome shotgun (WGS) entry which is preliminary data.</text>
</comment>
<dbReference type="PANTHER" id="PTHR43374">
    <property type="entry name" value="FLAVIN PRENYLTRANSFERASE"/>
    <property type="match status" value="1"/>
</dbReference>
<dbReference type="PANTHER" id="PTHR43374:SF1">
    <property type="entry name" value="FLAVIN PRENYLTRANSFERASE PAD1, MITOCHONDRIAL"/>
    <property type="match status" value="1"/>
</dbReference>
<feature type="binding site" evidence="5">
    <location>
        <position position="171"/>
    </location>
    <ligand>
        <name>dimethylallyl phosphate</name>
        <dbReference type="ChEBI" id="CHEBI:88052"/>
    </ligand>
</feature>
<dbReference type="InterPro" id="IPR004507">
    <property type="entry name" value="UbiX-like"/>
</dbReference>
<reference evidence="7" key="1">
    <citation type="journal article" date="2019" name="PLoS Negl. Trop. Dis.">
        <title>Revisiting the worldwide diversity of Leptospira species in the environment.</title>
        <authorList>
            <person name="Vincent A.T."/>
            <person name="Schiettekatte O."/>
            <person name="Bourhy P."/>
            <person name="Veyrier F.J."/>
            <person name="Picardeau M."/>
        </authorList>
    </citation>
    <scope>NUCLEOTIDE SEQUENCE [LARGE SCALE GENOMIC DNA]</scope>
    <source>
        <strain evidence="7">SSS9</strain>
    </source>
</reference>
<feature type="binding site" evidence="5">
    <location>
        <position position="187"/>
    </location>
    <ligand>
        <name>dimethylallyl phosphate</name>
        <dbReference type="ChEBI" id="CHEBI:88052"/>
    </ligand>
</feature>
<gene>
    <name evidence="5" type="primary">ubiX</name>
    <name evidence="7" type="ORF">EHO59_14395</name>
</gene>
<comment type="function">
    <text evidence="5">Flavin prenyltransferase that catalyzes the synthesis of the prenylated FMN cofactor (prenyl-FMN) for 4-hydroxy-3-polyprenylbenzoic acid decarboxylase UbiD. The prenyltransferase is metal-independent and links a dimethylallyl moiety from dimethylallyl monophosphate (DMAP) to the flavin N5 and C6 atoms of FMN.</text>
</comment>
<feature type="binding site" evidence="5">
    <location>
        <position position="41"/>
    </location>
    <ligand>
        <name>FMN</name>
        <dbReference type="ChEBI" id="CHEBI:58210"/>
    </ligand>
</feature>